<feature type="domain" description="UBP24/USP9X/USP9Y ubiquitin-like" evidence="4">
    <location>
        <begin position="177"/>
        <end position="263"/>
    </location>
</feature>
<dbReference type="InterPro" id="IPR055176">
    <property type="entry name" value="UBP24/USP9X/USP9Y_UBL"/>
</dbReference>
<dbReference type="GO" id="GO:0006508">
    <property type="term" value="P:proteolysis"/>
    <property type="evidence" value="ECO:0007669"/>
    <property type="project" value="UniProtKB-KW"/>
</dbReference>
<proteinExistence type="predicted"/>
<evidence type="ECO:0000313" key="7">
    <source>
        <dbReference type="RefSeq" id="XP_020006966.1"/>
    </source>
</evidence>
<keyword evidence="3 6" id="KW-0378">Hydrolase</keyword>
<dbReference type="AlphaFoldDB" id="A0A8B7TH83"/>
<dbReference type="Pfam" id="PF22900">
    <property type="entry name" value="UCH_UBL1"/>
    <property type="match status" value="1"/>
</dbReference>
<organism evidence="6">
    <name type="scientific">Castor canadensis</name>
    <name type="common">American beaver</name>
    <dbReference type="NCBI Taxonomy" id="51338"/>
    <lineage>
        <taxon>Eukaryota</taxon>
        <taxon>Metazoa</taxon>
        <taxon>Chordata</taxon>
        <taxon>Craniata</taxon>
        <taxon>Vertebrata</taxon>
        <taxon>Euteleostomi</taxon>
        <taxon>Mammalia</taxon>
        <taxon>Eutheria</taxon>
        <taxon>Euarchontoglires</taxon>
        <taxon>Glires</taxon>
        <taxon>Rodentia</taxon>
        <taxon>Castorimorpha</taxon>
        <taxon>Castoridae</taxon>
        <taxon>Castor</taxon>
    </lineage>
</organism>
<evidence type="ECO:0000259" key="5">
    <source>
        <dbReference type="Pfam" id="PF25010"/>
    </source>
</evidence>
<reference evidence="6 7" key="1">
    <citation type="submission" date="2025-04" db="UniProtKB">
        <authorList>
            <consortium name="RefSeq"/>
        </authorList>
    </citation>
    <scope>IDENTIFICATION</scope>
    <source>
        <tissue evidence="6 7">Leukocyte</tissue>
    </source>
</reference>
<accession>A0A8B7TH83</accession>
<dbReference type="RefSeq" id="XP_020006964.1">
    <property type="nucleotide sequence ID" value="XM_020151375.1"/>
</dbReference>
<dbReference type="RefSeq" id="XP_020006966.1">
    <property type="nucleotide sequence ID" value="XM_020151377.1"/>
</dbReference>
<dbReference type="InterPro" id="IPR056850">
    <property type="entry name" value="ARM_UBP34_24_USP9X_Y"/>
</dbReference>
<evidence type="ECO:0000256" key="3">
    <source>
        <dbReference type="ARBA" id="ARBA00022801"/>
    </source>
</evidence>
<protein>
    <submittedName>
        <fullName evidence="6 7">Probable ubiquitin carboxyl-terminal hydrolase FAF-X</fullName>
    </submittedName>
</protein>
<dbReference type="GO" id="GO:0008233">
    <property type="term" value="F:peptidase activity"/>
    <property type="evidence" value="ECO:0007669"/>
    <property type="project" value="UniProtKB-KW"/>
</dbReference>
<name>A0A8B7TH83_CASCN</name>
<evidence type="ECO:0000256" key="1">
    <source>
        <dbReference type="ARBA" id="ARBA00022670"/>
    </source>
</evidence>
<keyword evidence="2" id="KW-0833">Ubl conjugation pathway</keyword>
<dbReference type="OrthoDB" id="289038at2759"/>
<evidence type="ECO:0000256" key="2">
    <source>
        <dbReference type="ARBA" id="ARBA00022786"/>
    </source>
</evidence>
<dbReference type="Pfam" id="PF25010">
    <property type="entry name" value="ARM_UBP24_USP9X-Y"/>
    <property type="match status" value="1"/>
</dbReference>
<feature type="domain" description="UBP34/UBP24/USP9X/USP9Y-like ARM repeat region" evidence="5">
    <location>
        <begin position="1"/>
        <end position="44"/>
    </location>
</feature>
<evidence type="ECO:0000259" key="4">
    <source>
        <dbReference type="Pfam" id="PF22900"/>
    </source>
</evidence>
<evidence type="ECO:0000313" key="6">
    <source>
        <dbReference type="RefSeq" id="XP_020006964.1"/>
    </source>
</evidence>
<sequence>MGDEPDLDPDINKDFFENYVLQLDPSLLTENGIKYFERFFKAVNCQEGKLVAKRRAYMIDDLELIGLDYLWRVVIQSNDDIASRAIDLFKEIYTNFGPRLQVSQVVIHEDFIQSCVDRLKASYDTLYILGSDKNSINSARQEAIHMVRVLTVLQEYINECDNDYHEERMILPMSRVFHGKHLSLTVQFPSQGRQVDDLDILSHTDDTVGSVRQCIFNHIKARVGHTKIELFVGGELIDSEDDKKLVGQLNLRDKSLITAKFTQTSTFKS</sequence>
<gene>
    <name evidence="6 7" type="primary">LOC109674400</name>
</gene>
<keyword evidence="1" id="KW-0645">Protease</keyword>
<dbReference type="KEGG" id="ccan:109674400"/>